<protein>
    <submittedName>
        <fullName evidence="2">Uncharacterized protein</fullName>
    </submittedName>
</protein>
<feature type="compositionally biased region" description="Polar residues" evidence="1">
    <location>
        <begin position="57"/>
        <end position="77"/>
    </location>
</feature>
<evidence type="ECO:0000256" key="1">
    <source>
        <dbReference type="SAM" id="MobiDB-lite"/>
    </source>
</evidence>
<name>A0A4Y2EKN7_ARAVE</name>
<organism evidence="2 3">
    <name type="scientific">Araneus ventricosus</name>
    <name type="common">Orbweaver spider</name>
    <name type="synonym">Epeira ventricosa</name>
    <dbReference type="NCBI Taxonomy" id="182803"/>
    <lineage>
        <taxon>Eukaryota</taxon>
        <taxon>Metazoa</taxon>
        <taxon>Ecdysozoa</taxon>
        <taxon>Arthropoda</taxon>
        <taxon>Chelicerata</taxon>
        <taxon>Arachnida</taxon>
        <taxon>Araneae</taxon>
        <taxon>Araneomorphae</taxon>
        <taxon>Entelegynae</taxon>
        <taxon>Araneoidea</taxon>
        <taxon>Araneidae</taxon>
        <taxon>Araneus</taxon>
    </lineage>
</organism>
<dbReference type="Proteomes" id="UP000499080">
    <property type="component" value="Unassembled WGS sequence"/>
</dbReference>
<evidence type="ECO:0000313" key="2">
    <source>
        <dbReference type="EMBL" id="GBM28718.1"/>
    </source>
</evidence>
<accession>A0A4Y2EKN7</accession>
<dbReference type="AlphaFoldDB" id="A0A4Y2EKN7"/>
<gene>
    <name evidence="2" type="ORF">AVEN_54500_1</name>
</gene>
<comment type="caution">
    <text evidence="2">The sequence shown here is derived from an EMBL/GenBank/DDBJ whole genome shotgun (WGS) entry which is preliminary data.</text>
</comment>
<feature type="compositionally biased region" description="Polar residues" evidence="1">
    <location>
        <begin position="85"/>
        <end position="98"/>
    </location>
</feature>
<feature type="region of interest" description="Disordered" evidence="1">
    <location>
        <begin position="1"/>
        <end position="98"/>
    </location>
</feature>
<sequence length="98" mass="10393">MGLRCLMARSRPRDRNAAGSKPDSTEDPPCTGPAALQITRPPLVRRGSLKRGAPVQVSPSSSDCGSKCRGSSLNNPRVASKRDVNLTQPNLLTNGTHT</sequence>
<proteinExistence type="predicted"/>
<reference evidence="2 3" key="1">
    <citation type="journal article" date="2019" name="Sci. Rep.">
        <title>Orb-weaving spider Araneus ventricosus genome elucidates the spidroin gene catalogue.</title>
        <authorList>
            <person name="Kono N."/>
            <person name="Nakamura H."/>
            <person name="Ohtoshi R."/>
            <person name="Moran D.A.P."/>
            <person name="Shinohara A."/>
            <person name="Yoshida Y."/>
            <person name="Fujiwara M."/>
            <person name="Mori M."/>
            <person name="Tomita M."/>
            <person name="Arakawa K."/>
        </authorList>
    </citation>
    <scope>NUCLEOTIDE SEQUENCE [LARGE SCALE GENOMIC DNA]</scope>
</reference>
<keyword evidence="3" id="KW-1185">Reference proteome</keyword>
<dbReference type="EMBL" id="BGPR01000618">
    <property type="protein sequence ID" value="GBM28718.1"/>
    <property type="molecule type" value="Genomic_DNA"/>
</dbReference>
<evidence type="ECO:0000313" key="3">
    <source>
        <dbReference type="Proteomes" id="UP000499080"/>
    </source>
</evidence>